<gene>
    <name evidence="8" type="ORF">GCM10023187_00950</name>
</gene>
<dbReference type="RefSeq" id="WP_345262821.1">
    <property type="nucleotide sequence ID" value="NZ_BAABHB010000001.1"/>
</dbReference>
<keyword evidence="3" id="KW-0597">Phosphoprotein</keyword>
<evidence type="ECO:0000256" key="3">
    <source>
        <dbReference type="ARBA" id="ARBA00022553"/>
    </source>
</evidence>
<keyword evidence="5" id="KW-0472">Membrane</keyword>
<feature type="transmembrane region" description="Helical" evidence="5">
    <location>
        <begin position="360"/>
        <end position="382"/>
    </location>
</feature>
<dbReference type="InterPro" id="IPR003594">
    <property type="entry name" value="HATPase_dom"/>
</dbReference>
<dbReference type="Gene3D" id="2.60.40.2380">
    <property type="match status" value="1"/>
</dbReference>
<name>A0ABP8JR22_9BACT</name>
<reference evidence="9" key="1">
    <citation type="journal article" date="2019" name="Int. J. Syst. Evol. Microbiol.">
        <title>The Global Catalogue of Microorganisms (GCM) 10K type strain sequencing project: providing services to taxonomists for standard genome sequencing and annotation.</title>
        <authorList>
            <consortium name="The Broad Institute Genomics Platform"/>
            <consortium name="The Broad Institute Genome Sequencing Center for Infectious Disease"/>
            <person name="Wu L."/>
            <person name="Ma J."/>
        </authorList>
    </citation>
    <scope>NUCLEOTIDE SEQUENCE [LARGE SCALE GENOMIC DNA]</scope>
    <source>
        <strain evidence="9">JCM 17925</strain>
    </source>
</reference>
<sequence length="690" mass="77175">MLLRTTLLGLLFACCLLPTHAQPLVLNDPNQSYSLFGRFTALEVRPGQVTIDSLLQHPQAYRFTPVARQGLTVGHSYWLRLELTNQTPQLFALRIFLLSFNRMILYETEGGRILNQRDLALLVTDTTDYFQHSKRMWPLHLAQGQTHTIYLYVEGIWAATLPVYAQANLLLLKESHYDDLFYGFYYGFVLIVIVYSLLLFVRLGDRDNFLYAIWVFLAGLGVSFGSGQGVELSSHLHNLQFTFTLVSSTLLALAHILFQLSFLPLRQVAVGWYRAGFWFAGFCALLLPAYPLLIVLGLREISNSVFTSLLSLAYQLFGLSVGIVAYRRGFRPAIYMVVGTIVLFTSLTVYLMLLADKLPFNFWTLNSLAIGSGLEILIFTLAMGDKVNLLKRHQEEANQEQLRLTKENQQLIENQNRVLEEKVEQRTAELRASQAQLIQKEKLASLGELTAGIAHEIQNPLNFVTNFAEVSVEMIDELKEKISTGRSSDVLPLADYLSENLQTITEQGQRAAAIIRSMLEHAGTPAGEKQPTDMNALADAYLQLAYYGIRAKDQGFTADLRLNLDPALQPITVTPQDMGRVLLNLYNNAFYATQEKARRQQDSAYQPQIEVTTQVVNGKVSLRVADNGTGIPAEILSKIYQPFFTTKPTGEGTGLGLSLSYDIITKGHGGTMEVESQEGEGAEFVIALPC</sequence>
<dbReference type="SMART" id="SM00387">
    <property type="entry name" value="HATPase_c"/>
    <property type="match status" value="1"/>
</dbReference>
<dbReference type="EC" id="2.7.13.3" evidence="2"/>
<evidence type="ECO:0000259" key="7">
    <source>
        <dbReference type="PROSITE" id="PS50109"/>
    </source>
</evidence>
<dbReference type="SUPFAM" id="SSF55874">
    <property type="entry name" value="ATPase domain of HSP90 chaperone/DNA topoisomerase II/histidine kinase"/>
    <property type="match status" value="1"/>
</dbReference>
<feature type="transmembrane region" description="Helical" evidence="5">
    <location>
        <begin position="239"/>
        <end position="263"/>
    </location>
</feature>
<keyword evidence="5" id="KW-0812">Transmembrane</keyword>
<feature type="transmembrane region" description="Helical" evidence="5">
    <location>
        <begin position="208"/>
        <end position="227"/>
    </location>
</feature>
<keyword evidence="4" id="KW-0175">Coiled coil</keyword>
<feature type="transmembrane region" description="Helical" evidence="5">
    <location>
        <begin position="333"/>
        <end position="354"/>
    </location>
</feature>
<evidence type="ECO:0000313" key="8">
    <source>
        <dbReference type="EMBL" id="GAA4394781.1"/>
    </source>
</evidence>
<feature type="transmembrane region" description="Helical" evidence="5">
    <location>
        <begin position="275"/>
        <end position="298"/>
    </location>
</feature>
<dbReference type="SUPFAM" id="SSF47384">
    <property type="entry name" value="Homodimeric domain of signal transducing histidine kinase"/>
    <property type="match status" value="1"/>
</dbReference>
<dbReference type="PANTHER" id="PTHR43065">
    <property type="entry name" value="SENSOR HISTIDINE KINASE"/>
    <property type="match status" value="1"/>
</dbReference>
<dbReference type="InterPro" id="IPR003661">
    <property type="entry name" value="HisK_dim/P_dom"/>
</dbReference>
<dbReference type="Pfam" id="PF07695">
    <property type="entry name" value="7TMR-DISM_7TM"/>
    <property type="match status" value="1"/>
</dbReference>
<evidence type="ECO:0000256" key="2">
    <source>
        <dbReference type="ARBA" id="ARBA00012438"/>
    </source>
</evidence>
<protein>
    <recommendedName>
        <fullName evidence="2">histidine kinase</fullName>
        <ecNumber evidence="2">2.7.13.3</ecNumber>
    </recommendedName>
</protein>
<dbReference type="InterPro" id="IPR036097">
    <property type="entry name" value="HisK_dim/P_sf"/>
</dbReference>
<feature type="coiled-coil region" evidence="4">
    <location>
        <begin position="390"/>
        <end position="436"/>
    </location>
</feature>
<dbReference type="PANTHER" id="PTHR43065:SF42">
    <property type="entry name" value="TWO-COMPONENT SENSOR PPRA"/>
    <property type="match status" value="1"/>
</dbReference>
<feature type="domain" description="Histidine kinase" evidence="7">
    <location>
        <begin position="452"/>
        <end position="690"/>
    </location>
</feature>
<keyword evidence="6" id="KW-0732">Signal</keyword>
<dbReference type="PROSITE" id="PS50109">
    <property type="entry name" value="HIS_KIN"/>
    <property type="match status" value="1"/>
</dbReference>
<dbReference type="InterPro" id="IPR036890">
    <property type="entry name" value="HATPase_C_sf"/>
</dbReference>
<feature type="transmembrane region" description="Helical" evidence="5">
    <location>
        <begin position="304"/>
        <end position="326"/>
    </location>
</feature>
<evidence type="ECO:0000256" key="6">
    <source>
        <dbReference type="SAM" id="SignalP"/>
    </source>
</evidence>
<dbReference type="Pfam" id="PF07696">
    <property type="entry name" value="7TMR-DISMED2"/>
    <property type="match status" value="1"/>
</dbReference>
<dbReference type="SMART" id="SM00388">
    <property type="entry name" value="HisKA"/>
    <property type="match status" value="1"/>
</dbReference>
<dbReference type="PRINTS" id="PR00344">
    <property type="entry name" value="BCTRLSENSOR"/>
</dbReference>
<keyword evidence="9" id="KW-1185">Reference proteome</keyword>
<proteinExistence type="predicted"/>
<dbReference type="Gene3D" id="3.30.565.10">
    <property type="entry name" value="Histidine kinase-like ATPase, C-terminal domain"/>
    <property type="match status" value="1"/>
</dbReference>
<dbReference type="Pfam" id="PF00512">
    <property type="entry name" value="HisKA"/>
    <property type="match status" value="1"/>
</dbReference>
<accession>A0ABP8JR22</accession>
<dbReference type="Pfam" id="PF02518">
    <property type="entry name" value="HATPase_c"/>
    <property type="match status" value="1"/>
</dbReference>
<organism evidence="8 9">
    <name type="scientific">Nibrella viscosa</name>
    <dbReference type="NCBI Taxonomy" id="1084524"/>
    <lineage>
        <taxon>Bacteria</taxon>
        <taxon>Pseudomonadati</taxon>
        <taxon>Bacteroidota</taxon>
        <taxon>Cytophagia</taxon>
        <taxon>Cytophagales</taxon>
        <taxon>Spirosomataceae</taxon>
        <taxon>Nibrella</taxon>
    </lineage>
</organism>
<dbReference type="EMBL" id="BAABHB010000001">
    <property type="protein sequence ID" value="GAA4394781.1"/>
    <property type="molecule type" value="Genomic_DNA"/>
</dbReference>
<comment type="catalytic activity">
    <reaction evidence="1">
        <text>ATP + protein L-histidine = ADP + protein N-phospho-L-histidine.</text>
        <dbReference type="EC" id="2.7.13.3"/>
    </reaction>
</comment>
<evidence type="ECO:0000256" key="1">
    <source>
        <dbReference type="ARBA" id="ARBA00000085"/>
    </source>
</evidence>
<evidence type="ECO:0000256" key="5">
    <source>
        <dbReference type="SAM" id="Phobius"/>
    </source>
</evidence>
<dbReference type="InterPro" id="IPR005467">
    <property type="entry name" value="His_kinase_dom"/>
</dbReference>
<dbReference type="Proteomes" id="UP001500936">
    <property type="component" value="Unassembled WGS sequence"/>
</dbReference>
<feature type="chain" id="PRO_5047477601" description="histidine kinase" evidence="6">
    <location>
        <begin position="22"/>
        <end position="690"/>
    </location>
</feature>
<dbReference type="InterPro" id="IPR004358">
    <property type="entry name" value="Sig_transdc_His_kin-like_C"/>
</dbReference>
<dbReference type="Gene3D" id="1.10.287.130">
    <property type="match status" value="1"/>
</dbReference>
<dbReference type="CDD" id="cd00082">
    <property type="entry name" value="HisKA"/>
    <property type="match status" value="1"/>
</dbReference>
<evidence type="ECO:0000256" key="4">
    <source>
        <dbReference type="SAM" id="Coils"/>
    </source>
</evidence>
<comment type="caution">
    <text evidence="8">The sequence shown here is derived from an EMBL/GenBank/DDBJ whole genome shotgun (WGS) entry which is preliminary data.</text>
</comment>
<dbReference type="InterPro" id="IPR011623">
    <property type="entry name" value="7TMR_DISM_rcpt_extracell_dom1"/>
</dbReference>
<evidence type="ECO:0000313" key="9">
    <source>
        <dbReference type="Proteomes" id="UP001500936"/>
    </source>
</evidence>
<dbReference type="InterPro" id="IPR011622">
    <property type="entry name" value="7TMR_DISM_rcpt_extracell_dom2"/>
</dbReference>
<keyword evidence="5" id="KW-1133">Transmembrane helix</keyword>
<feature type="signal peptide" evidence="6">
    <location>
        <begin position="1"/>
        <end position="21"/>
    </location>
</feature>
<feature type="transmembrane region" description="Helical" evidence="5">
    <location>
        <begin position="180"/>
        <end position="201"/>
    </location>
</feature>